<dbReference type="InterPro" id="IPR011043">
    <property type="entry name" value="Gal_Oxase/kelch_b-propeller"/>
</dbReference>
<keyword evidence="1" id="KW-0812">Transmembrane</keyword>
<accession>A0A1M4WGT2</accession>
<dbReference type="PANTHER" id="PTHR35807:SF1">
    <property type="entry name" value="TRANSCRIPTIONAL REGULATOR REDD"/>
    <property type="match status" value="1"/>
</dbReference>
<protein>
    <recommendedName>
        <fullName evidence="4">Kelch motif-containing protein</fullName>
    </recommendedName>
</protein>
<feature type="transmembrane region" description="Helical" evidence="1">
    <location>
        <begin position="567"/>
        <end position="588"/>
    </location>
</feature>
<evidence type="ECO:0000313" key="3">
    <source>
        <dbReference type="Proteomes" id="UP000184436"/>
    </source>
</evidence>
<dbReference type="STRING" id="871325.SAMN05444349_106100"/>
<dbReference type="GO" id="GO:0003677">
    <property type="term" value="F:DNA binding"/>
    <property type="evidence" value="ECO:0007669"/>
    <property type="project" value="TreeGrafter"/>
</dbReference>
<keyword evidence="1" id="KW-0472">Membrane</keyword>
<dbReference type="Proteomes" id="UP000184436">
    <property type="component" value="Unassembled WGS sequence"/>
</dbReference>
<dbReference type="InterPro" id="IPR051677">
    <property type="entry name" value="AfsR-DnrI-RedD_regulator"/>
</dbReference>
<dbReference type="InterPro" id="IPR015915">
    <property type="entry name" value="Kelch-typ_b-propeller"/>
</dbReference>
<organism evidence="2 3">
    <name type="scientific">Bacteroides faecichinchillae</name>
    <dbReference type="NCBI Taxonomy" id="871325"/>
    <lineage>
        <taxon>Bacteria</taxon>
        <taxon>Pseudomonadati</taxon>
        <taxon>Bacteroidota</taxon>
        <taxon>Bacteroidia</taxon>
        <taxon>Bacteroidales</taxon>
        <taxon>Bacteroidaceae</taxon>
        <taxon>Bacteroides</taxon>
    </lineage>
</organism>
<proteinExistence type="predicted"/>
<dbReference type="GO" id="GO:0006355">
    <property type="term" value="P:regulation of DNA-templated transcription"/>
    <property type="evidence" value="ECO:0007669"/>
    <property type="project" value="TreeGrafter"/>
</dbReference>
<evidence type="ECO:0000256" key="1">
    <source>
        <dbReference type="SAM" id="Phobius"/>
    </source>
</evidence>
<keyword evidence="3" id="KW-1185">Reference proteome</keyword>
<evidence type="ECO:0000313" key="2">
    <source>
        <dbReference type="EMBL" id="SHE80459.1"/>
    </source>
</evidence>
<dbReference type="EMBL" id="FQVD01000006">
    <property type="protein sequence ID" value="SHE80459.1"/>
    <property type="molecule type" value="Genomic_DNA"/>
</dbReference>
<sequence length="863" mass="100351">MGTEITFMKKICMQSLRLLYTLFALWSLTLNCFSQGLSFYGNEKRISERSSFQVFTEDRLPDFSKELNVSFEYSVQNIGSPGYILLLKDENSGKAFNLNYLYRWDGSTRFIFAEDGKKAYYSVDYANGDLNHRWIPVSIHLYNARNRAKICIGNDSILLEDIGLKGEAFSPNICFGMYDYILETASFSIRNLSVANEKRKWTFPLNESHGENVHDSSGTILGKVKKPVWLINQSYYWNPVFTHYSSTPSGITFDKKQHQIFIYTADSLFSYDLDDKASRQIPFQNRISSRDLQLGMNFQDQETGEIYAYELTSEKVVTKFLPNDEPQWTPVYKDEVAEYICLHHHCGFYHPGQKEFLLFGGYGRRSYSGKFISYHVSSNRWDTIPFSGDKIMPRFYAGVGVSPDYKHLYIYGGKGNEAGDQNIGIEYFYDLYQVDWDKRSIRKLWEQEPPAVNRVVSRDMVVSKDEQSIYFLSYPEYQPQSHIQLYRMNIADGNCEALGDSIPLVSEEIATNVNLYYSEKLGCFYCTIQEFEETGGSSIRMYSLLDVPVTLAEVRYYDLLETEDVDWLDYGVIAIIVAAILLLCLFVWKNKRRVAQSGNTGIAIAKEENMIADVAEVHFKDRNAIFLFGAFVVLDRDGKDITYMFSPKLRAIFLYILLNSASETGVLSSDMNELFWPDKTDDKVKNLKGVTVNHIRKILQELDGIELIYEKGHFLLKIQENFYCDYLHFSFLRKDKKLLQLREEEMGRFLKILIRGRFLNGIDHELFDYYKHELEEFILTFIPPEIEKAYKVADFMKVVHLCNVLFFTDALNEQAMFYAVRAFQKMGYPKEALKRYNSFINLYKKAMNENYPVKYESIPSLDE</sequence>
<dbReference type="Gene3D" id="2.120.10.80">
    <property type="entry name" value="Kelch-type beta propeller"/>
    <property type="match status" value="1"/>
</dbReference>
<dbReference type="SUPFAM" id="SSF50965">
    <property type="entry name" value="Galactose oxidase, central domain"/>
    <property type="match status" value="1"/>
</dbReference>
<evidence type="ECO:0008006" key="4">
    <source>
        <dbReference type="Google" id="ProtNLM"/>
    </source>
</evidence>
<keyword evidence="1" id="KW-1133">Transmembrane helix</keyword>
<dbReference type="PANTHER" id="PTHR35807">
    <property type="entry name" value="TRANSCRIPTIONAL REGULATOR REDD-RELATED"/>
    <property type="match status" value="1"/>
</dbReference>
<dbReference type="AlphaFoldDB" id="A0A1M4WGT2"/>
<name>A0A1M4WGT2_9BACE</name>
<gene>
    <name evidence="2" type="ORF">SAMN05444349_106100</name>
</gene>
<reference evidence="2 3" key="1">
    <citation type="submission" date="2016-11" db="EMBL/GenBank/DDBJ databases">
        <authorList>
            <person name="Jaros S."/>
            <person name="Januszkiewicz K."/>
            <person name="Wedrychowicz H."/>
        </authorList>
    </citation>
    <scope>NUCLEOTIDE SEQUENCE [LARGE SCALE GENOMIC DNA]</scope>
    <source>
        <strain evidence="2 3">DSM 26883</strain>
    </source>
</reference>